<dbReference type="GO" id="GO:0015203">
    <property type="term" value="F:polyamine transmembrane transporter activity"/>
    <property type="evidence" value="ECO:0007669"/>
    <property type="project" value="UniProtKB-ARBA"/>
</dbReference>
<dbReference type="InParanoid" id="A0A024GTA0"/>
<dbReference type="EMBL" id="CAIX01000378">
    <property type="protein sequence ID" value="CCI50006.1"/>
    <property type="molecule type" value="Genomic_DNA"/>
</dbReference>
<dbReference type="PIRSF" id="PIRSF006060">
    <property type="entry name" value="AA_transporter"/>
    <property type="match status" value="1"/>
</dbReference>
<dbReference type="OrthoDB" id="5982228at2759"/>
<gene>
    <name evidence="9" type="ORF">BN9_115100</name>
</gene>
<dbReference type="InterPro" id="IPR044566">
    <property type="entry name" value="RMV1-like"/>
</dbReference>
<dbReference type="AlphaFoldDB" id="A0A024GTA0"/>
<feature type="transmembrane region" description="Helical" evidence="8">
    <location>
        <begin position="74"/>
        <end position="96"/>
    </location>
</feature>
<evidence type="ECO:0000256" key="8">
    <source>
        <dbReference type="SAM" id="Phobius"/>
    </source>
</evidence>
<comment type="caution">
    <text evidence="9">The sequence shown here is derived from an EMBL/GenBank/DDBJ whole genome shotgun (WGS) entry which is preliminary data.</text>
</comment>
<evidence type="ECO:0000256" key="4">
    <source>
        <dbReference type="ARBA" id="ARBA00022692"/>
    </source>
</evidence>
<dbReference type="PANTHER" id="PTHR45826">
    <property type="entry name" value="POLYAMINE TRANSPORTER PUT1"/>
    <property type="match status" value="1"/>
</dbReference>
<dbReference type="Proteomes" id="UP000053237">
    <property type="component" value="Unassembled WGS sequence"/>
</dbReference>
<keyword evidence="10" id="KW-1185">Reference proteome</keyword>
<feature type="transmembrane region" description="Helical" evidence="8">
    <location>
        <begin position="336"/>
        <end position="355"/>
    </location>
</feature>
<dbReference type="InterPro" id="IPR002293">
    <property type="entry name" value="AA/rel_permease1"/>
</dbReference>
<feature type="transmembrane region" description="Helical" evidence="8">
    <location>
        <begin position="278"/>
        <end position="301"/>
    </location>
</feature>
<dbReference type="GO" id="GO:0005886">
    <property type="term" value="C:plasma membrane"/>
    <property type="evidence" value="ECO:0007669"/>
    <property type="project" value="UniProtKB-SubCell"/>
</dbReference>
<protein>
    <recommendedName>
        <fullName evidence="11">Amino acid permease/ SLC12A domain-containing protein</fullName>
    </recommendedName>
</protein>
<keyword evidence="5 8" id="KW-1133">Transmembrane helix</keyword>
<dbReference type="Pfam" id="PF13520">
    <property type="entry name" value="AA_permease_2"/>
    <property type="match status" value="1"/>
</dbReference>
<reference evidence="9 10" key="1">
    <citation type="submission" date="2012-05" db="EMBL/GenBank/DDBJ databases">
        <title>Recombination and specialization in a pathogen metapopulation.</title>
        <authorList>
            <person name="Gardiner A."/>
            <person name="Kemen E."/>
            <person name="Schultz-Larsen T."/>
            <person name="MacLean D."/>
            <person name="Van Oosterhout C."/>
            <person name="Jones J.D.G."/>
        </authorList>
    </citation>
    <scope>NUCLEOTIDE SEQUENCE [LARGE SCALE GENOMIC DNA]</scope>
    <source>
        <strain evidence="9 10">Ac Nc2</strain>
    </source>
</reference>
<evidence type="ECO:0008006" key="11">
    <source>
        <dbReference type="Google" id="ProtNLM"/>
    </source>
</evidence>
<evidence type="ECO:0000313" key="10">
    <source>
        <dbReference type="Proteomes" id="UP000053237"/>
    </source>
</evidence>
<feature type="transmembrane region" description="Helical" evidence="8">
    <location>
        <begin position="391"/>
        <end position="413"/>
    </location>
</feature>
<keyword evidence="2" id="KW-0813">Transport</keyword>
<sequence length="470" mass="52143">MTGAHAHRQLGILSVALITYFNVSGGPWGSEPIIASCGPLIGIIAVIVFPWVWCLPVSLTFAELFTAFPTDGSFCKWVGVAFGKSMGFQVGFWSWISGVIDNAIYPCLIVDTLMILSNNRMTGTEAVVAGAYDSYFGLGRFLARSAFAFLFMLPTLSSIKLVGHTLLIMCFMVFLPFSVLVAFSLPQIRIGNWYVVSQNRDWGRLLSSLYWNYSGFDAAGAYAGEIKSPRTTYPRAMMLTVLMIAVTYVIPFLAISGVDKPHFTEWTDGSYTVIAQAIGGTWLSVWVLTSSLFGNLGLYVAEMTKDGFQLAGMADSGLAPPFFAQRDERSGAPRRAILLSFCMIIGLGFFDFDAIQGIDNFYSALASLVEMCAAVRMRFSHPQLERPYRINLSNNALLVVMTLPFSVGVFILLNELFKTWTSFWINSVVLLAGVIMYRLQTKYPYHQYVPVVTHSIDLKYTHERICKDSP</sequence>
<comment type="subcellular location">
    <subcellularLocation>
        <location evidence="1">Cell membrane</location>
        <topology evidence="1">Multi-pass membrane protein</topology>
    </subcellularLocation>
</comment>
<keyword evidence="3" id="KW-1003">Cell membrane</keyword>
<accession>A0A024GTA0</accession>
<feature type="transmembrane region" description="Helical" evidence="8">
    <location>
        <begin position="166"/>
        <end position="185"/>
    </location>
</feature>
<evidence type="ECO:0000313" key="9">
    <source>
        <dbReference type="EMBL" id="CCI50006.1"/>
    </source>
</evidence>
<evidence type="ECO:0000256" key="1">
    <source>
        <dbReference type="ARBA" id="ARBA00004651"/>
    </source>
</evidence>
<comment type="similarity">
    <text evidence="7">Belongs to the amino acid-polyamine-organocation (APC) superfamily. Polyamine:cation symporter (PHS) (TC 2.A.3.12) family.</text>
</comment>
<name>A0A024GTA0_9STRA</name>
<evidence type="ECO:0000256" key="6">
    <source>
        <dbReference type="ARBA" id="ARBA00023136"/>
    </source>
</evidence>
<evidence type="ECO:0000256" key="5">
    <source>
        <dbReference type="ARBA" id="ARBA00022989"/>
    </source>
</evidence>
<feature type="transmembrane region" description="Helical" evidence="8">
    <location>
        <begin position="419"/>
        <end position="437"/>
    </location>
</feature>
<proteinExistence type="inferred from homology"/>
<evidence type="ECO:0000256" key="3">
    <source>
        <dbReference type="ARBA" id="ARBA00022475"/>
    </source>
</evidence>
<dbReference type="STRING" id="65357.A0A024GTA0"/>
<evidence type="ECO:0000256" key="2">
    <source>
        <dbReference type="ARBA" id="ARBA00022448"/>
    </source>
</evidence>
<feature type="transmembrane region" description="Helical" evidence="8">
    <location>
        <begin position="41"/>
        <end position="62"/>
    </location>
</feature>
<evidence type="ECO:0000256" key="7">
    <source>
        <dbReference type="ARBA" id="ARBA00024041"/>
    </source>
</evidence>
<dbReference type="PANTHER" id="PTHR45826:SF2">
    <property type="entry name" value="AMINO ACID TRANSPORTER"/>
    <property type="match status" value="1"/>
</dbReference>
<organism evidence="9 10">
    <name type="scientific">Albugo candida</name>
    <dbReference type="NCBI Taxonomy" id="65357"/>
    <lineage>
        <taxon>Eukaryota</taxon>
        <taxon>Sar</taxon>
        <taxon>Stramenopiles</taxon>
        <taxon>Oomycota</taxon>
        <taxon>Peronosporomycetes</taxon>
        <taxon>Albuginales</taxon>
        <taxon>Albuginaceae</taxon>
        <taxon>Albugo</taxon>
    </lineage>
</organism>
<feature type="transmembrane region" description="Helical" evidence="8">
    <location>
        <begin position="236"/>
        <end position="258"/>
    </location>
</feature>
<keyword evidence="6 8" id="KW-0472">Membrane</keyword>
<dbReference type="Gene3D" id="1.20.1740.10">
    <property type="entry name" value="Amino acid/polyamine transporter I"/>
    <property type="match status" value="1"/>
</dbReference>
<keyword evidence="4 8" id="KW-0812">Transmembrane</keyword>